<dbReference type="SUPFAM" id="SSF82544">
    <property type="entry name" value="GckA/TtuD-like"/>
    <property type="match status" value="1"/>
</dbReference>
<protein>
    <recommendedName>
        <fullName evidence="5">Glycerate kinase</fullName>
    </recommendedName>
</protein>
<evidence type="ECO:0008006" key="5">
    <source>
        <dbReference type="Google" id="ProtNLM"/>
    </source>
</evidence>
<organism evidence="3 4">
    <name type="scientific">Niastella populi</name>
    <dbReference type="NCBI Taxonomy" id="550983"/>
    <lineage>
        <taxon>Bacteria</taxon>
        <taxon>Pseudomonadati</taxon>
        <taxon>Bacteroidota</taxon>
        <taxon>Chitinophagia</taxon>
        <taxon>Chitinophagales</taxon>
        <taxon>Chitinophagaceae</taxon>
        <taxon>Niastella</taxon>
    </lineage>
</organism>
<dbReference type="Proteomes" id="UP000192276">
    <property type="component" value="Unassembled WGS sequence"/>
</dbReference>
<sequence length="439" mass="47277">MRNSAIQIFSAAVRAVQPQYLLRKYMRREPGGLRLGEQFFNQQDINKVYIIGAGKASAAMAREAELILGNRIDAGIIVTKYEHAFPLKTIECIEAGHPVPDENSLLGGREIIRLLKNAGEKDVVIALISGGASALMIDCPPGILLPELQIVFNRLLECGATIEEMNIVRKHLSAGIKGGQLLRTAAPATVISFILSDVIGDPLDIIASGPTVADPSTFAGAWEILRKYQLPDKLPVSIIRWLQLGMNKQITETPKPGDPLFDKSFNYLIGSNRIALGAAASMARGLQYQPVIITNVLKGEARDKAKELVSQIQQYDGIRPACLLLGGETTVTIRGTGKGGRNQEFALAALVELQKLYSIDEENRPVILCAGTDGTDGPTDAAGAVADGLVAALAAKRKLTPENYLAQNDSWNFFHQTGGLVITGPTHTNVMDIIVVLIP</sequence>
<dbReference type="GO" id="GO:0008887">
    <property type="term" value="F:glycerate kinase activity"/>
    <property type="evidence" value="ECO:0007669"/>
    <property type="project" value="InterPro"/>
</dbReference>
<dbReference type="GO" id="GO:0005737">
    <property type="term" value="C:cytoplasm"/>
    <property type="evidence" value="ECO:0007669"/>
    <property type="project" value="TreeGrafter"/>
</dbReference>
<evidence type="ECO:0000313" key="4">
    <source>
        <dbReference type="Proteomes" id="UP000192276"/>
    </source>
</evidence>
<dbReference type="InterPro" id="IPR025286">
    <property type="entry name" value="MOFRL_assoc_dom"/>
</dbReference>
<dbReference type="Pfam" id="PF05161">
    <property type="entry name" value="MOFRL"/>
    <property type="match status" value="1"/>
</dbReference>
<dbReference type="AlphaFoldDB" id="A0A1V9F5M6"/>
<comment type="caution">
    <text evidence="3">The sequence shown here is derived from an EMBL/GenBank/DDBJ whole genome shotgun (WGS) entry which is preliminary data.</text>
</comment>
<feature type="domain" description="MOFRL-associated" evidence="2">
    <location>
        <begin position="6"/>
        <end position="243"/>
    </location>
</feature>
<proteinExistence type="predicted"/>
<dbReference type="InterPro" id="IPR038614">
    <property type="entry name" value="GK_N_sf"/>
</dbReference>
<dbReference type="PANTHER" id="PTHR12227">
    <property type="entry name" value="GLYCERATE KINASE"/>
    <property type="match status" value="1"/>
</dbReference>
<accession>A0A1V9F5M6</accession>
<reference evidence="4" key="1">
    <citation type="submission" date="2016-04" db="EMBL/GenBank/DDBJ databases">
        <authorList>
            <person name="Chen L."/>
            <person name="Zhuang W."/>
            <person name="Wang G."/>
        </authorList>
    </citation>
    <scope>NUCLEOTIDE SEQUENCE [LARGE SCALE GENOMIC DNA]</scope>
    <source>
        <strain evidence="4">208</strain>
    </source>
</reference>
<dbReference type="InterPro" id="IPR007835">
    <property type="entry name" value="MOFRL"/>
</dbReference>
<feature type="domain" description="MOFRL" evidence="1">
    <location>
        <begin position="321"/>
        <end position="432"/>
    </location>
</feature>
<name>A0A1V9F5M6_9BACT</name>
<dbReference type="InterPro" id="IPR039760">
    <property type="entry name" value="MOFRL_protein"/>
</dbReference>
<dbReference type="OrthoDB" id="9766552at2"/>
<keyword evidence="4" id="KW-1185">Reference proteome</keyword>
<dbReference type="Pfam" id="PF13660">
    <property type="entry name" value="DUF4147"/>
    <property type="match status" value="1"/>
</dbReference>
<dbReference type="STRING" id="550983.A4R26_07015"/>
<dbReference type="InterPro" id="IPR037035">
    <property type="entry name" value="GK-like_C_sf"/>
</dbReference>
<evidence type="ECO:0000313" key="3">
    <source>
        <dbReference type="EMBL" id="OQP53709.1"/>
    </source>
</evidence>
<dbReference type="EMBL" id="LWBP01000210">
    <property type="protein sequence ID" value="OQP53709.1"/>
    <property type="molecule type" value="Genomic_DNA"/>
</dbReference>
<gene>
    <name evidence="3" type="ORF">A4R26_07015</name>
</gene>
<dbReference type="Gene3D" id="3.40.1480.10">
    <property type="entry name" value="MOFRL domain"/>
    <property type="match status" value="1"/>
</dbReference>
<evidence type="ECO:0000259" key="1">
    <source>
        <dbReference type="Pfam" id="PF05161"/>
    </source>
</evidence>
<dbReference type="RefSeq" id="WP_081169595.1">
    <property type="nucleotide sequence ID" value="NZ_LWBP01000210.1"/>
</dbReference>
<evidence type="ECO:0000259" key="2">
    <source>
        <dbReference type="Pfam" id="PF13660"/>
    </source>
</evidence>
<dbReference type="Gene3D" id="3.40.50.10180">
    <property type="entry name" value="Glycerate kinase, MOFRL-like N-terminal domain"/>
    <property type="match status" value="1"/>
</dbReference>
<dbReference type="PANTHER" id="PTHR12227:SF0">
    <property type="entry name" value="GLYCERATE KINASE"/>
    <property type="match status" value="1"/>
</dbReference>